<protein>
    <submittedName>
        <fullName evidence="3">Conjugal transfer mating pair stabilization protein TraN</fullName>
    </submittedName>
</protein>
<dbReference type="eggNOG" id="COG2165">
    <property type="taxonomic scope" value="Bacteria"/>
</dbReference>
<dbReference type="AlphaFoldDB" id="A0A086PBQ4"/>
<accession>A0A086PBQ4</accession>
<feature type="signal peptide" evidence="1">
    <location>
        <begin position="1"/>
        <end position="21"/>
    </location>
</feature>
<feature type="chain" id="PRO_5001813285" evidence="1">
    <location>
        <begin position="22"/>
        <end position="936"/>
    </location>
</feature>
<dbReference type="STRING" id="76947.GCA_002080435_03994"/>
<sequence length="936" mass="99104">MKRLASLIALVLLGVAVPTPAQMTTNQAREEGKFLGNAMRSDEAWVPKNDAQAAIVPGYQGTDLPEADYFSNPDKLANDAHALKGSSEAYQIATDANKIRPTFSGDEIKAVTANASAIENDPSTQLGGESISGGSGECKPLPAQESQIYYDATCDTGVVVNSVPSETVYSCPPGWTLGGATCSTVETVPASIRYSCEAGWTLSGAQCAQTQPANVSAYSCPAGWTLNGSRCSRTLSQNANQSGYSCPNGYSLAGSVCQRTVTTGATPSYSCPSGYSLIATSCTRNFSYAATATHSCEPGWTLNGATCSRQLTQPATQSHSCPTGYSLDNGTCSQSANYQATATYSCPSGGTVQGSQCITTNTTSATPAYACPYYYYNPGTMFGGGGPYCVMRKAEFSGKKCAPTGTKPGSIEFLREQKASGDTYCLYKPLTTYTCPSAAWNFDPAYNQCVSNVVQNGVVTYTCPQGGNLQGTTCYRNNVTGASVTYVCPADYALSGQTCVKSEYKQANVQYSCPTGGNLSAATCNVNAQIAASVSYACPSGYSLTGTTCSRTDTLPGTPVYACSTGYSLSGTNCARTEDQAATPIYACPTGFVLSGSQCTATVAAQPIYYCPADFTLSGQTCSQTHSQPATSHKQCPQGAKTKPDGTCYTEDPQNDCGNLQANPQCSWKYDNCLDETPSADGCKMMEKVYRCPVPGGMVQQPPKYVCGDDVYCINGDCEAISREASTEFKDALTALHAIDTAGKDFDPEDMHVFPGTRDTCHKPIFGVVNCCAGKVSGLLPLGIGGAALSGAISGNVAALAGVATQFLTTFLCSTDEKMLDVKDRMGFCTFVGSYCSSSVLGVCTTKRKTYCCFESKLSRILQEQGRPQINKPFGKPKSEQCEGFTVDEFSRLDLSVMDFTDVYSDFMDAARMPDEVETMNDIQQKIQDYYELHSQ</sequence>
<dbReference type="InterPro" id="IPR001879">
    <property type="entry name" value="GPCR_2_extracellular_dom"/>
</dbReference>
<dbReference type="Pfam" id="PF06986">
    <property type="entry name" value="F_T4SS_TraN"/>
    <property type="match status" value="1"/>
</dbReference>
<evidence type="ECO:0000256" key="1">
    <source>
        <dbReference type="SAM" id="SignalP"/>
    </source>
</evidence>
<evidence type="ECO:0000313" key="4">
    <source>
        <dbReference type="Proteomes" id="UP000024284"/>
    </source>
</evidence>
<dbReference type="InterPro" id="IPR014121">
    <property type="entry name" value="TraN_Ftype"/>
</dbReference>
<dbReference type="Proteomes" id="UP000024284">
    <property type="component" value="Unassembled WGS sequence"/>
</dbReference>
<dbReference type="InterPro" id="IPR009030">
    <property type="entry name" value="Growth_fac_rcpt_cys_sf"/>
</dbReference>
<dbReference type="GO" id="GO:0004930">
    <property type="term" value="F:G protein-coupled receptor activity"/>
    <property type="evidence" value="ECO:0007669"/>
    <property type="project" value="InterPro"/>
</dbReference>
<dbReference type="EMBL" id="JFZA02000010">
    <property type="protein sequence ID" value="KFG90822.1"/>
    <property type="molecule type" value="Genomic_DNA"/>
</dbReference>
<feature type="domain" description="G-protein coupled receptors family 2 profile 1" evidence="2">
    <location>
        <begin position="230"/>
        <end position="325"/>
    </location>
</feature>
<dbReference type="SUPFAM" id="SSF57184">
    <property type="entry name" value="Growth factor receptor domain"/>
    <property type="match status" value="1"/>
</dbReference>
<name>A0A086PBQ4_SPHHM</name>
<evidence type="ECO:0000313" key="3">
    <source>
        <dbReference type="EMBL" id="KFG90822.1"/>
    </source>
</evidence>
<dbReference type="GO" id="GO:0016020">
    <property type="term" value="C:membrane"/>
    <property type="evidence" value="ECO:0007669"/>
    <property type="project" value="InterPro"/>
</dbReference>
<gene>
    <name evidence="3" type="ORF">BV98_001353</name>
</gene>
<evidence type="ECO:0000259" key="2">
    <source>
        <dbReference type="PROSITE" id="PS50227"/>
    </source>
</evidence>
<reference evidence="3" key="1">
    <citation type="submission" date="2014-08" db="EMBL/GenBank/DDBJ databases">
        <title>Draft genome sequences of Sphingobium herbicidovorans.</title>
        <authorList>
            <person name="Gan H.M."/>
            <person name="Gan H.Y."/>
            <person name="Savka M.A."/>
        </authorList>
    </citation>
    <scope>NUCLEOTIDE SEQUENCE [LARGE SCALE GENOMIC DNA]</scope>
    <source>
        <strain evidence="3">NBRC 16415</strain>
    </source>
</reference>
<comment type="caution">
    <text evidence="3">The sequence shown here is derived from an EMBL/GenBank/DDBJ whole genome shotgun (WGS) entry which is preliminary data.</text>
</comment>
<dbReference type="PROSITE" id="PS50227">
    <property type="entry name" value="G_PROTEIN_RECEP_F2_3"/>
    <property type="match status" value="1"/>
</dbReference>
<organism evidence="3 4">
    <name type="scientific">Sphingobium herbicidovorans (strain ATCC 700291 / DSM 11019 / CCUG 56400 / KCTC 2939 / LMG 18315 / NBRC 16415 / MH)</name>
    <name type="common">Sphingomonas herbicidovorans</name>
    <dbReference type="NCBI Taxonomy" id="1219045"/>
    <lineage>
        <taxon>Bacteria</taxon>
        <taxon>Pseudomonadati</taxon>
        <taxon>Pseudomonadota</taxon>
        <taxon>Alphaproteobacteria</taxon>
        <taxon>Sphingomonadales</taxon>
        <taxon>Sphingomonadaceae</taxon>
        <taxon>Sphingobium</taxon>
    </lineage>
</organism>
<proteinExistence type="predicted"/>
<keyword evidence="4" id="KW-1185">Reference proteome</keyword>
<dbReference type="PATRIC" id="fig|1219045.3.peg.1385"/>
<keyword evidence="1" id="KW-0732">Signal</keyword>